<organism evidence="2">
    <name type="scientific">Corethron hystrix</name>
    <dbReference type="NCBI Taxonomy" id="216773"/>
    <lineage>
        <taxon>Eukaryota</taxon>
        <taxon>Sar</taxon>
        <taxon>Stramenopiles</taxon>
        <taxon>Ochrophyta</taxon>
        <taxon>Bacillariophyta</taxon>
        <taxon>Coscinodiscophyceae</taxon>
        <taxon>Corethrophycidae</taxon>
        <taxon>Corethrales</taxon>
        <taxon>Corethraceae</taxon>
        <taxon>Corethron</taxon>
    </lineage>
</organism>
<sequence length="103" mass="11279">MDTQCTALASLRGTPKRNDYSNKNTLMKTDAADRRGERRFIKNTTGSIAKMKEPFARQNTFSSLAAAGWPSSTSLSTLRNSSLFPTTRSSSESARTFSSSPFS</sequence>
<accession>A0A7S1BCA9</accession>
<feature type="region of interest" description="Disordered" evidence="1">
    <location>
        <begin position="68"/>
        <end position="103"/>
    </location>
</feature>
<reference evidence="2" key="1">
    <citation type="submission" date="2021-01" db="EMBL/GenBank/DDBJ databases">
        <authorList>
            <person name="Corre E."/>
            <person name="Pelletier E."/>
            <person name="Niang G."/>
            <person name="Scheremetjew M."/>
            <person name="Finn R."/>
            <person name="Kale V."/>
            <person name="Holt S."/>
            <person name="Cochrane G."/>
            <person name="Meng A."/>
            <person name="Brown T."/>
            <person name="Cohen L."/>
        </authorList>
    </citation>
    <scope>NUCLEOTIDE SEQUENCE</scope>
    <source>
        <strain evidence="2">308</strain>
    </source>
</reference>
<feature type="compositionally biased region" description="Low complexity" evidence="1">
    <location>
        <begin position="71"/>
        <end position="103"/>
    </location>
</feature>
<evidence type="ECO:0000256" key="1">
    <source>
        <dbReference type="SAM" id="MobiDB-lite"/>
    </source>
</evidence>
<name>A0A7S1BCA9_9STRA</name>
<proteinExistence type="predicted"/>
<dbReference type="EMBL" id="HBFR01012577">
    <property type="protein sequence ID" value="CAD8881881.1"/>
    <property type="molecule type" value="Transcribed_RNA"/>
</dbReference>
<dbReference type="AlphaFoldDB" id="A0A7S1BCA9"/>
<gene>
    <name evidence="2" type="ORF">CHYS00102_LOCUS9069</name>
</gene>
<protein>
    <submittedName>
        <fullName evidence="2">Uncharacterized protein</fullName>
    </submittedName>
</protein>
<evidence type="ECO:0000313" key="2">
    <source>
        <dbReference type="EMBL" id="CAD8881881.1"/>
    </source>
</evidence>
<feature type="region of interest" description="Disordered" evidence="1">
    <location>
        <begin position="1"/>
        <end position="25"/>
    </location>
</feature>